<dbReference type="Gene3D" id="2.60.40.420">
    <property type="entry name" value="Cupredoxins - blue copper proteins"/>
    <property type="match status" value="3"/>
</dbReference>
<dbReference type="PANTHER" id="PTHR48267:SF1">
    <property type="entry name" value="BILIRUBIN OXIDASE"/>
    <property type="match status" value="1"/>
</dbReference>
<dbReference type="AlphaFoldDB" id="A0A926NBM0"/>
<accession>A0A926NBM0</accession>
<evidence type="ECO:0000313" key="4">
    <source>
        <dbReference type="EMBL" id="MBD1373598.1"/>
    </source>
</evidence>
<reference evidence="5" key="1">
    <citation type="submission" date="2022-10" db="EMBL/GenBank/DDBJ databases">
        <title>A novel bacterium of genus Hazenella, isolated from South China Sea.</title>
        <authorList>
            <person name="Huang H."/>
            <person name="Mo K."/>
            <person name="Hu Y."/>
        </authorList>
    </citation>
    <scope>NUCLEOTIDE SEQUENCE [LARGE SCALE GENOMIC DNA]</scope>
    <source>
        <strain evidence="5">IB182357</strain>
    </source>
</reference>
<evidence type="ECO:0000259" key="2">
    <source>
        <dbReference type="Pfam" id="PF00394"/>
    </source>
</evidence>
<gene>
    <name evidence="4" type="ORF">IC620_14720</name>
</gene>
<feature type="domain" description="Plastocyanin-like" evidence="2">
    <location>
        <begin position="224"/>
        <end position="316"/>
    </location>
</feature>
<evidence type="ECO:0000313" key="5">
    <source>
        <dbReference type="Proteomes" id="UP000661691"/>
    </source>
</evidence>
<evidence type="ECO:0000259" key="3">
    <source>
        <dbReference type="Pfam" id="PF07731"/>
    </source>
</evidence>
<dbReference type="InterPro" id="IPR011706">
    <property type="entry name" value="Cu-oxidase_C"/>
</dbReference>
<dbReference type="Pfam" id="PF07731">
    <property type="entry name" value="Cu-oxidase_2"/>
    <property type="match status" value="1"/>
</dbReference>
<comment type="caution">
    <text evidence="4">The sequence shown here is derived from an EMBL/GenBank/DDBJ whole genome shotgun (WGS) entry which is preliminary data.</text>
</comment>
<dbReference type="GO" id="GO:0005507">
    <property type="term" value="F:copper ion binding"/>
    <property type="evidence" value="ECO:0007669"/>
    <property type="project" value="InterPro"/>
</dbReference>
<dbReference type="SUPFAM" id="SSF49503">
    <property type="entry name" value="Cupredoxins"/>
    <property type="match status" value="3"/>
</dbReference>
<dbReference type="CDD" id="cd13868">
    <property type="entry name" value="CuRO_2_CotA_like"/>
    <property type="match status" value="1"/>
</dbReference>
<dbReference type="EMBL" id="JACXAH010000030">
    <property type="protein sequence ID" value="MBD1373598.1"/>
    <property type="molecule type" value="Genomic_DNA"/>
</dbReference>
<feature type="domain" description="Plastocyanin-like" evidence="3">
    <location>
        <begin position="369"/>
        <end position="492"/>
    </location>
</feature>
<proteinExistence type="inferred from homology"/>
<dbReference type="Pfam" id="PF00394">
    <property type="entry name" value="Cu-oxidase"/>
    <property type="match status" value="1"/>
</dbReference>
<sequence>MKPLQKTAKGTFYRVEMKAFLAKVHRDLPPTRMWGYQGMSPGPTFEVERNESVFVVWLNHLPRHHFLPVDTTVHGAGKQVPQVRAVVHLHGGVTPATSDGYPESWFSRNFEVTGPTFVNVVNDYPNIQPATTLWYHDHALGITRLNVYAGLAGFYLIRDPDEQALNLPCGPYEIPLLIQDRSFRTDGALYYPSEPTPPSPQYPHPSVVRMFFGTTNTVNGKVWPYLEVEPRKYRFRILNAANSRFYKISLDSNLAFTVIGTDQGLLRTPIEQTEVELGHAERVDIIVDFSKHAGEWMTLQNSSTRNEAPLDPQTTGQIMQFRVTLPLSGIDESQIPLKLTSFHDIPIQLTNRTRYLTLDEVKDRYGRPQMLLTNRTWSAPITEKPHLGDIEIWQYINTTMNAHPMHIHLVRVQVLYRRRFNVEKYKQTGKLLYEGPIIPPEPAERGYKDTVVAPPNMVTGVITRFIPFTGRYIWHCHILEHEDYEMMRPIEVLRELHRH</sequence>
<dbReference type="RefSeq" id="WP_191142639.1">
    <property type="nucleotide sequence ID" value="NZ_JACXAH010000030.1"/>
</dbReference>
<dbReference type="PANTHER" id="PTHR48267">
    <property type="entry name" value="CUPREDOXIN SUPERFAMILY PROTEIN"/>
    <property type="match status" value="1"/>
</dbReference>
<evidence type="ECO:0000256" key="1">
    <source>
        <dbReference type="ARBA" id="ARBA00010609"/>
    </source>
</evidence>
<dbReference type="Proteomes" id="UP000661691">
    <property type="component" value="Unassembled WGS sequence"/>
</dbReference>
<name>A0A926NBM0_9BACL</name>
<dbReference type="InterPro" id="IPR008972">
    <property type="entry name" value="Cupredoxin"/>
</dbReference>
<comment type="similarity">
    <text evidence="1">Belongs to the multicopper oxidase family.</text>
</comment>
<organism evidence="4 5">
    <name type="scientific">Polycladospora coralii</name>
    <dbReference type="NCBI Taxonomy" id="2771432"/>
    <lineage>
        <taxon>Bacteria</taxon>
        <taxon>Bacillati</taxon>
        <taxon>Bacillota</taxon>
        <taxon>Bacilli</taxon>
        <taxon>Bacillales</taxon>
        <taxon>Thermoactinomycetaceae</taxon>
        <taxon>Polycladospora</taxon>
    </lineage>
</organism>
<dbReference type="CDD" id="cd13891">
    <property type="entry name" value="CuRO_3_CotA_like"/>
    <property type="match status" value="1"/>
</dbReference>
<protein>
    <submittedName>
        <fullName evidence="4">Multicopper oxidase domain-containing protein</fullName>
    </submittedName>
</protein>
<dbReference type="InterPro" id="IPR001117">
    <property type="entry name" value="Cu-oxidase_2nd"/>
</dbReference>
<dbReference type="GO" id="GO:0016491">
    <property type="term" value="F:oxidoreductase activity"/>
    <property type="evidence" value="ECO:0007669"/>
    <property type="project" value="InterPro"/>
</dbReference>
<dbReference type="InterPro" id="IPR045087">
    <property type="entry name" value="Cu-oxidase_fam"/>
</dbReference>
<dbReference type="CDD" id="cd13844">
    <property type="entry name" value="CuRO_1_BOD_CotA_like"/>
    <property type="match status" value="1"/>
</dbReference>
<keyword evidence="5" id="KW-1185">Reference proteome</keyword>